<dbReference type="SUPFAM" id="SSF46785">
    <property type="entry name" value="Winged helix' DNA-binding domain"/>
    <property type="match status" value="1"/>
</dbReference>
<dbReference type="Proteomes" id="UP000655759">
    <property type="component" value="Unassembled WGS sequence"/>
</dbReference>
<reference evidence="1" key="1">
    <citation type="submission" date="2021-02" db="EMBL/GenBank/DDBJ databases">
        <authorList>
            <person name="Han P."/>
        </authorList>
    </citation>
    <scope>NUCLEOTIDE SEQUENCE</scope>
    <source>
        <strain evidence="1">Candidatus Nitrosotenuis uzonensis 5A</strain>
    </source>
</reference>
<gene>
    <name evidence="1" type="ORF">NUZ5A_51256</name>
</gene>
<dbReference type="AlphaFoldDB" id="A0A812EZF9"/>
<dbReference type="InterPro" id="IPR036390">
    <property type="entry name" value="WH_DNA-bd_sf"/>
</dbReference>
<proteinExistence type="predicted"/>
<organism evidence="1 2">
    <name type="scientific">Candidatus Nitrosotenuis uzonensis</name>
    <dbReference type="NCBI Taxonomy" id="1407055"/>
    <lineage>
        <taxon>Archaea</taxon>
        <taxon>Nitrososphaerota</taxon>
        <taxon>Candidatus Nitrosotenuis</taxon>
    </lineage>
</organism>
<accession>A0A812EZF9</accession>
<dbReference type="EMBL" id="CAJNAQ010000005">
    <property type="protein sequence ID" value="CAE6502239.1"/>
    <property type="molecule type" value="Genomic_DNA"/>
</dbReference>
<dbReference type="InterPro" id="IPR036388">
    <property type="entry name" value="WH-like_DNA-bd_sf"/>
</dbReference>
<sequence>MINVTNGSKIGMEIMVRLANALFTHHSIKKIHLYFYSRTNWHSFERHMDLLIKNGHVECKTIEKDEGYFLTESGREVLEHLLKFHEKIRKNSSVIQVL</sequence>
<comment type="caution">
    <text evidence="1">The sequence shown here is derived from an EMBL/GenBank/DDBJ whole genome shotgun (WGS) entry which is preliminary data.</text>
</comment>
<evidence type="ECO:0000313" key="2">
    <source>
        <dbReference type="Proteomes" id="UP000655759"/>
    </source>
</evidence>
<dbReference type="Gene3D" id="1.10.10.10">
    <property type="entry name" value="Winged helix-like DNA-binding domain superfamily/Winged helix DNA-binding domain"/>
    <property type="match status" value="1"/>
</dbReference>
<protein>
    <recommendedName>
        <fullName evidence="3">ArnR1-like winged helix-turn-helix domain-containing protein</fullName>
    </recommendedName>
</protein>
<evidence type="ECO:0000313" key="1">
    <source>
        <dbReference type="EMBL" id="CAE6502239.1"/>
    </source>
</evidence>
<evidence type="ECO:0008006" key="3">
    <source>
        <dbReference type="Google" id="ProtNLM"/>
    </source>
</evidence>
<name>A0A812EZF9_9ARCH</name>